<dbReference type="Proteomes" id="UP001165060">
    <property type="component" value="Unassembled WGS sequence"/>
</dbReference>
<reference evidence="4 5" key="1">
    <citation type="journal article" date="2023" name="Commun. Biol.">
        <title>Genome analysis of Parmales, the sister group of diatoms, reveals the evolutionary specialization of diatoms from phago-mixotrophs to photoautotrophs.</title>
        <authorList>
            <person name="Ban H."/>
            <person name="Sato S."/>
            <person name="Yoshikawa S."/>
            <person name="Yamada K."/>
            <person name="Nakamura Y."/>
            <person name="Ichinomiya M."/>
            <person name="Sato N."/>
            <person name="Blanc-Mathieu R."/>
            <person name="Endo H."/>
            <person name="Kuwata A."/>
            <person name="Ogata H."/>
        </authorList>
    </citation>
    <scope>NUCLEOTIDE SEQUENCE [LARGE SCALE GENOMIC DNA]</scope>
</reference>
<dbReference type="Pfam" id="PF13432">
    <property type="entry name" value="TPR_16"/>
    <property type="match status" value="2"/>
</dbReference>
<feature type="region of interest" description="Disordered" evidence="2">
    <location>
        <begin position="199"/>
        <end position="303"/>
    </location>
</feature>
<feature type="compositionally biased region" description="Acidic residues" evidence="2">
    <location>
        <begin position="261"/>
        <end position="273"/>
    </location>
</feature>
<dbReference type="SUPFAM" id="SSF48452">
    <property type="entry name" value="TPR-like"/>
    <property type="match status" value="2"/>
</dbReference>
<organism evidence="4 5">
    <name type="scientific">Tetraparma gracilis</name>
    <dbReference type="NCBI Taxonomy" id="2962635"/>
    <lineage>
        <taxon>Eukaryota</taxon>
        <taxon>Sar</taxon>
        <taxon>Stramenopiles</taxon>
        <taxon>Ochrophyta</taxon>
        <taxon>Bolidophyceae</taxon>
        <taxon>Parmales</taxon>
        <taxon>Triparmaceae</taxon>
        <taxon>Tetraparma</taxon>
    </lineage>
</organism>
<dbReference type="InterPro" id="IPR007052">
    <property type="entry name" value="CS_dom"/>
</dbReference>
<dbReference type="InterPro" id="IPR052004">
    <property type="entry name" value="Dynein_assembly_factor_4"/>
</dbReference>
<dbReference type="PANTHER" id="PTHR46492:SF1">
    <property type="entry name" value="DYNEIN AXONEMAL ASSEMBLY FACTOR 4"/>
    <property type="match status" value="1"/>
</dbReference>
<keyword evidence="1" id="KW-0802">TPR repeat</keyword>
<dbReference type="InterPro" id="IPR019734">
    <property type="entry name" value="TPR_rpt"/>
</dbReference>
<gene>
    <name evidence="4" type="ORF">TeGR_g12178</name>
</gene>
<dbReference type="PROSITE" id="PS51203">
    <property type="entry name" value="CS"/>
    <property type="match status" value="1"/>
</dbReference>
<dbReference type="Gene3D" id="1.25.40.10">
    <property type="entry name" value="Tetratricopeptide repeat domain"/>
    <property type="match status" value="2"/>
</dbReference>
<dbReference type="PROSITE" id="PS50005">
    <property type="entry name" value="TPR"/>
    <property type="match status" value="1"/>
</dbReference>
<evidence type="ECO:0000256" key="1">
    <source>
        <dbReference type="PROSITE-ProRule" id="PRU00339"/>
    </source>
</evidence>
<protein>
    <recommendedName>
        <fullName evidence="3">CS domain-containing protein</fullName>
    </recommendedName>
</protein>
<dbReference type="InterPro" id="IPR011990">
    <property type="entry name" value="TPR-like_helical_dom_sf"/>
</dbReference>
<dbReference type="SMART" id="SM00028">
    <property type="entry name" value="TPR"/>
    <property type="match status" value="6"/>
</dbReference>
<evidence type="ECO:0000313" key="4">
    <source>
        <dbReference type="EMBL" id="GMI33272.1"/>
    </source>
</evidence>
<dbReference type="InterPro" id="IPR008978">
    <property type="entry name" value="HSP20-like_chaperone"/>
</dbReference>
<feature type="repeat" description="TPR" evidence="1">
    <location>
        <begin position="575"/>
        <end position="608"/>
    </location>
</feature>
<feature type="compositionally biased region" description="Acidic residues" evidence="2">
    <location>
        <begin position="285"/>
        <end position="294"/>
    </location>
</feature>
<dbReference type="PANTHER" id="PTHR46492">
    <property type="entry name" value="DYNEIN ASSEMBLY FACTOR 4, AXONEMAL"/>
    <property type="match status" value="1"/>
</dbReference>
<dbReference type="Gene3D" id="2.60.40.790">
    <property type="match status" value="1"/>
</dbReference>
<comment type="caution">
    <text evidence="4">The sequence shown here is derived from an EMBL/GenBank/DDBJ whole genome shotgun (WGS) entry which is preliminary data.</text>
</comment>
<evidence type="ECO:0000256" key="2">
    <source>
        <dbReference type="SAM" id="MobiDB-lite"/>
    </source>
</evidence>
<evidence type="ECO:0000259" key="3">
    <source>
        <dbReference type="PROSITE" id="PS51203"/>
    </source>
</evidence>
<proteinExistence type="predicted"/>
<evidence type="ECO:0000313" key="5">
    <source>
        <dbReference type="Proteomes" id="UP001165060"/>
    </source>
</evidence>
<name>A0ABQ6MTY8_9STRA</name>
<accession>A0ABQ6MTY8</accession>
<sequence>MPLTGDYTWTETATILKLTIPLHNSAPSSVDLVCSSLFIKVSFEQYLIHIDLHGQVDDGQKGSKAVVKNGVLSIKVVKVDKGVWGRLEVEGKESGSLSKQDLSARREESLEKMRSKLDAMHERAKEVKIEEERGQVRKQMALEQAERQAIDDLKATEKEKAEREVYERFNEIKVEEAKKAAGAVVPKAEKVVKFAPKKEAKKAKKKYEDDDDFDDDIDMEEEEENQETSPSGSGGDEIWDISEVQGGSENPSEGFDLDRDALDDDDIDEEEEGGAMPPAPPAGDEIVDDDELDGSDVPAPRNSVRTTFKYTPRLFKTPARESTIPTEKEFVAKNRPHLHNHGLLNKEALDVSESDPTWLKGKGDDLFRNGDYLSAINAYSSAYEASPTMLPALSNRAACYLKIGEPARCIADCDDALRVSTEKQGLLADVPGGVGGFWLKLFVRRGTARCQLGDFATAAEDYKKAWDLNKASVDLKNDFEKMERLAAVSEIKKKGDAKLGGGEVEEAVELYSEAVEMDKRFVSAVSNRAGALLAMGRFDECIEDCDAALDMLANLGSTSGPVPPPGSDKRRDWVIATVCRRGKAKSETGKYSDAVKDFEMALKLVPEGRTKVRDSLANDVEKLKELQELQ</sequence>
<feature type="domain" description="CS" evidence="3">
    <location>
        <begin position="2"/>
        <end position="88"/>
    </location>
</feature>
<dbReference type="EMBL" id="BRYB01000580">
    <property type="protein sequence ID" value="GMI33272.1"/>
    <property type="molecule type" value="Genomic_DNA"/>
</dbReference>
<keyword evidence="5" id="KW-1185">Reference proteome</keyword>
<feature type="compositionally biased region" description="Acidic residues" evidence="2">
    <location>
        <begin position="209"/>
        <end position="226"/>
    </location>
</feature>
<dbReference type="SUPFAM" id="SSF49764">
    <property type="entry name" value="HSP20-like chaperones"/>
    <property type="match status" value="1"/>
</dbReference>